<reference evidence="1" key="1">
    <citation type="journal article" date="2014" name="Int. J. Syst. Evol. Microbiol.">
        <title>Complete genome sequence of Corynebacterium casei LMG S-19264T (=DSM 44701T), isolated from a smear-ripened cheese.</title>
        <authorList>
            <consortium name="US DOE Joint Genome Institute (JGI-PGF)"/>
            <person name="Walter F."/>
            <person name="Albersmeier A."/>
            <person name="Kalinowski J."/>
            <person name="Ruckert C."/>
        </authorList>
    </citation>
    <scope>NUCLEOTIDE SEQUENCE</scope>
    <source>
        <strain evidence="1">CGMCC 1.12751</strain>
    </source>
</reference>
<dbReference type="RefSeq" id="WP_188460730.1">
    <property type="nucleotide sequence ID" value="NZ_BMFQ01000001.1"/>
</dbReference>
<organism evidence="1 2">
    <name type="scientific">Bizionia arctica</name>
    <dbReference type="NCBI Taxonomy" id="1495645"/>
    <lineage>
        <taxon>Bacteria</taxon>
        <taxon>Pseudomonadati</taxon>
        <taxon>Bacteroidota</taxon>
        <taxon>Flavobacteriia</taxon>
        <taxon>Flavobacteriales</taxon>
        <taxon>Flavobacteriaceae</taxon>
        <taxon>Bizionia</taxon>
    </lineage>
</organism>
<proteinExistence type="predicted"/>
<protein>
    <recommendedName>
        <fullName evidence="3">Sulfotransferase domain-containing protein</fullName>
    </recommendedName>
</protein>
<accession>A0A917G9V0</accession>
<sequence>MFPTSKEREPGVELIYVDYKDLLYKTDQVLEKITSYVGQDLDKKALAAFVVTTLY</sequence>
<dbReference type="EMBL" id="BMFQ01000001">
    <property type="protein sequence ID" value="GGG32736.1"/>
    <property type="molecule type" value="Genomic_DNA"/>
</dbReference>
<evidence type="ECO:0008006" key="3">
    <source>
        <dbReference type="Google" id="ProtNLM"/>
    </source>
</evidence>
<dbReference type="AlphaFoldDB" id="A0A917G9V0"/>
<name>A0A917G9V0_9FLAO</name>
<gene>
    <name evidence="1" type="ORF">GCM10010976_00650</name>
</gene>
<dbReference type="Proteomes" id="UP000625976">
    <property type="component" value="Unassembled WGS sequence"/>
</dbReference>
<evidence type="ECO:0000313" key="1">
    <source>
        <dbReference type="EMBL" id="GGG32736.1"/>
    </source>
</evidence>
<comment type="caution">
    <text evidence="1">The sequence shown here is derived from an EMBL/GenBank/DDBJ whole genome shotgun (WGS) entry which is preliminary data.</text>
</comment>
<evidence type="ECO:0000313" key="2">
    <source>
        <dbReference type="Proteomes" id="UP000625976"/>
    </source>
</evidence>
<keyword evidence="2" id="KW-1185">Reference proteome</keyword>
<reference evidence="1" key="2">
    <citation type="submission" date="2020-09" db="EMBL/GenBank/DDBJ databases">
        <authorList>
            <person name="Sun Q."/>
            <person name="Zhou Y."/>
        </authorList>
    </citation>
    <scope>NUCLEOTIDE SEQUENCE</scope>
    <source>
        <strain evidence="1">CGMCC 1.12751</strain>
    </source>
</reference>